<feature type="compositionally biased region" description="Low complexity" evidence="1">
    <location>
        <begin position="710"/>
        <end position="747"/>
    </location>
</feature>
<feature type="compositionally biased region" description="Low complexity" evidence="1">
    <location>
        <begin position="285"/>
        <end position="307"/>
    </location>
</feature>
<feature type="compositionally biased region" description="Low complexity" evidence="1">
    <location>
        <begin position="1195"/>
        <end position="1218"/>
    </location>
</feature>
<feature type="region of interest" description="Disordered" evidence="1">
    <location>
        <begin position="1634"/>
        <end position="1742"/>
    </location>
</feature>
<keyword evidence="3" id="KW-1185">Reference proteome</keyword>
<feature type="compositionally biased region" description="Polar residues" evidence="1">
    <location>
        <begin position="1668"/>
        <end position="1686"/>
    </location>
</feature>
<feature type="region of interest" description="Disordered" evidence="1">
    <location>
        <begin position="860"/>
        <end position="881"/>
    </location>
</feature>
<gene>
    <name evidence="2" type="ORF">PSHT_10486</name>
</gene>
<feature type="compositionally biased region" description="Low complexity" evidence="1">
    <location>
        <begin position="326"/>
        <end position="379"/>
    </location>
</feature>
<feature type="compositionally biased region" description="Polar residues" evidence="1">
    <location>
        <begin position="860"/>
        <end position="880"/>
    </location>
</feature>
<feature type="region of interest" description="Disordered" evidence="1">
    <location>
        <begin position="695"/>
        <end position="764"/>
    </location>
</feature>
<dbReference type="VEuPathDB" id="FungiDB:PSTT_13126"/>
<feature type="region of interest" description="Disordered" evidence="1">
    <location>
        <begin position="443"/>
        <end position="534"/>
    </location>
</feature>
<organism evidence="2 3">
    <name type="scientific">Puccinia striiformis</name>
    <dbReference type="NCBI Taxonomy" id="27350"/>
    <lineage>
        <taxon>Eukaryota</taxon>
        <taxon>Fungi</taxon>
        <taxon>Dikarya</taxon>
        <taxon>Basidiomycota</taxon>
        <taxon>Pucciniomycotina</taxon>
        <taxon>Pucciniomycetes</taxon>
        <taxon>Pucciniales</taxon>
        <taxon>Pucciniaceae</taxon>
        <taxon>Puccinia</taxon>
    </lineage>
</organism>
<feature type="compositionally biased region" description="Polar residues" evidence="1">
    <location>
        <begin position="1652"/>
        <end position="1661"/>
    </location>
</feature>
<feature type="compositionally biased region" description="Polar residues" evidence="1">
    <location>
        <begin position="1047"/>
        <end position="1065"/>
    </location>
</feature>
<feature type="region of interest" description="Disordered" evidence="1">
    <location>
        <begin position="995"/>
        <end position="1030"/>
    </location>
</feature>
<feature type="compositionally biased region" description="Low complexity" evidence="1">
    <location>
        <begin position="174"/>
        <end position="186"/>
    </location>
</feature>
<feature type="compositionally biased region" description="Pro residues" evidence="1">
    <location>
        <begin position="449"/>
        <end position="459"/>
    </location>
</feature>
<feature type="compositionally biased region" description="Low complexity" evidence="1">
    <location>
        <begin position="1462"/>
        <end position="1484"/>
    </location>
</feature>
<dbReference type="Proteomes" id="UP000238274">
    <property type="component" value="Unassembled WGS sequence"/>
</dbReference>
<feature type="non-terminal residue" evidence="2">
    <location>
        <position position="1"/>
    </location>
</feature>
<feature type="compositionally biased region" description="Polar residues" evidence="1">
    <location>
        <begin position="1019"/>
        <end position="1029"/>
    </location>
</feature>
<dbReference type="VEuPathDB" id="FungiDB:PSHT_10486"/>
<feature type="compositionally biased region" description="Polar residues" evidence="1">
    <location>
        <begin position="521"/>
        <end position="534"/>
    </location>
</feature>
<evidence type="ECO:0000313" key="3">
    <source>
        <dbReference type="Proteomes" id="UP000238274"/>
    </source>
</evidence>
<feature type="region of interest" description="Disordered" evidence="1">
    <location>
        <begin position="199"/>
        <end position="250"/>
    </location>
</feature>
<feature type="region of interest" description="Disordered" evidence="1">
    <location>
        <begin position="264"/>
        <end position="311"/>
    </location>
</feature>
<reference evidence="3" key="3">
    <citation type="journal article" date="2018" name="Mol. Plant Microbe Interact.">
        <title>Genome sequence resources for the wheat stripe rust pathogen (Puccinia striiformis f. sp. tritici) and the barley stripe rust pathogen (Puccinia striiformis f. sp. hordei).</title>
        <authorList>
            <person name="Xia C."/>
            <person name="Wang M."/>
            <person name="Yin C."/>
            <person name="Cornejo O.E."/>
            <person name="Hulbert S.H."/>
            <person name="Chen X."/>
        </authorList>
    </citation>
    <scope>NUCLEOTIDE SEQUENCE [LARGE SCALE GENOMIC DNA]</scope>
    <source>
        <strain evidence="3">93TX-2</strain>
    </source>
</reference>
<feature type="region of interest" description="Disordered" evidence="1">
    <location>
        <begin position="323"/>
        <end position="396"/>
    </location>
</feature>
<evidence type="ECO:0000256" key="1">
    <source>
        <dbReference type="SAM" id="MobiDB-lite"/>
    </source>
</evidence>
<comment type="caution">
    <text evidence="2">The sequence shown here is derived from an EMBL/GenBank/DDBJ whole genome shotgun (WGS) entry which is preliminary data.</text>
</comment>
<sequence length="1766" mass="191658">LSPPSSSSNQLSTPAALIKSSTPIYINPCPPEPASPCFLLSTECFDLAGSQCNKSTASPVPVSAHPAALLDNRLQGNNKPRQPQPHYNHSQPQELLVLLQSTSNFQSTITHSPRTLPTAEQQQPLHPDSHPESLRQFPWEPPTHSFLKGPPSTDSLGFESIHSVDRQQSTTHIQQQPSLSPASSSSDFQVGLTILHSSPTLETPSEQPIHHQPSSTTGLLNLSSTLSITNNHSTLSSSRSPTNSQEYRRLRRQRRRSFEWYHLSDSEDHSNSANQTARLSHHTFGSSPPGSHSAHMAASPPSTPSAGRLLPDHIAGLTTTTDYHSLKLPHSPSLSQARASSSSSSIKTNSPRPSTAPSPSVSLFASSPSNRDLSSTTSTFSQAQAHIPPSLPPIPAILSHSPTRSHLFQHLLQNLQHQTLNHLILLLDLLAVIRGHASQTNWSFDDPFVLPPPPPPPMPRHSVAPQTKNSSRTKSRLHIRPGTSDGLAHPSSQRHQTRSHMPGPTLFNPSRSLYSDAPNVDSGSSRSALSTENPTESSWATHFVELYSPPELDLTHGWFIPLALPQDSLTLQSLNKNLPRPNQSLTINLGVAALKKVGEIGCKELSEATSVKDWWTQHSTSLWPQCSYTSRPHLPNFPSLVPECDWPNHLHKVLPTKKTQLSRAALLVHLGQPSLINLTAIERLFSLPEQSLPVPQKASARPATSSGHASPVPSLGSSPSPSSRPRGQSTSSGSSSRPSTSSIFRSPLASNELTREGGKAQSSRLIDFRSHKLRQFFGHEVDSMLPPKEPTRRALSPCARDTKSSYISTFTTPDASPSLVLNNNRRKSINTEFDEPDRPRKRSTTATIDISLANLATSASHVDSQPMLSTPTSPDLSGSASFKRPMTRVTIVGNSPTTTPTFFTIEQPRFRHLELNAISGYAGLGVNVVTEVVEDIDAGDYYSSAFLSSEMGRHRSEDPPRSPFQWNNFHSRASSAQGIPSAAFPRPCISSTSTVKPFMEPSAHSSARPKTTHFDKMHNPSSSIGSSRTAGKWRLDKLHRFLGDVTHSGQQQATDDLGATSSGGISNIHMRIDSRYRFPESEGIYTGGVHHHNNTHSKTMSTTMNRVESPPKEPKKRPSRFKISSSGTKAPSESVDRSSSDQGSSSRPSSSSSTQPRHHASASSTTSLPTNTPVPFGQYSCRSARKLEKLLGEQIPSSNKTSSNPISTSSSSSSSSAASSNASYAAVGTPHSGLIVGWHNLLSQSPVLDLGDEEEDLLEIDRGVISFSSTSASAPNNAASANNNALVKSIHPTTVHQPPTSPRFLWTSIFLTPDGSIGTSPTTTPTFFGLEKPGFWHLERHLSSLGSSEVEHSLDSSSVDGCSSPNSECAFKSNWDFPSVQQQREDEARASRRMTKLKKILGEPVNVISGYAGLGVEVVTEVFEDIEDIEDIDAGDYHLSSFMSSEMSQSEDLPSSPLHWNSFHSRSSSSQGAPSPASSRPLISSSPTAKHFLEPFRPPARANTTYFDAMHNLSTSISSTMATGKWRLDKLHRFLGDVTHSGGAAGHQRQAIDEYVEDMSSDSISNINMRIDRQYTFAETDGVYTGAHSSGSISNIHMPMDRQYTFSETAGVSTGAHNASYHKTMLPTMHVVESPAKEAKRRPSSFMISPGNRATSQSVDQFSRDQGSRPSYRSSTQPLRRTSIFASASLPPSTPVSFGRRSYRSARRLENSLGDQTPSSTTSNIFTFSTPPPSSSSASHAPRTPYSGMMVGWHHHFAVMKKKATC</sequence>
<dbReference type="EMBL" id="PKSM01000162">
    <property type="protein sequence ID" value="POW06177.1"/>
    <property type="molecule type" value="Genomic_DNA"/>
</dbReference>
<feature type="compositionally biased region" description="Polar residues" evidence="1">
    <location>
        <begin position="1096"/>
        <end position="1106"/>
    </location>
</feature>
<evidence type="ECO:0000313" key="2">
    <source>
        <dbReference type="EMBL" id="POW06177.1"/>
    </source>
</evidence>
<name>A0A2S4V9K0_9BASI</name>
<feature type="compositionally biased region" description="Low complexity" evidence="1">
    <location>
        <begin position="1717"/>
        <end position="1742"/>
    </location>
</feature>
<proteinExistence type="predicted"/>
<feature type="compositionally biased region" description="Low complexity" evidence="1">
    <location>
        <begin position="214"/>
        <end position="244"/>
    </location>
</feature>
<reference evidence="3" key="2">
    <citation type="journal article" date="2018" name="BMC Genomics">
        <title>Genomic insights into host adaptation between the wheat stripe rust pathogen (Puccinia striiformis f. sp. tritici) and the barley stripe rust pathogen (Puccinia striiformis f. sp. hordei).</title>
        <authorList>
            <person name="Xia C."/>
            <person name="Wang M."/>
            <person name="Yin C."/>
            <person name="Cornejo O.E."/>
            <person name="Hulbert S.H."/>
            <person name="Chen X."/>
        </authorList>
    </citation>
    <scope>NUCLEOTIDE SEQUENCE [LARGE SCALE GENOMIC DNA]</scope>
    <source>
        <strain evidence="3">93TX-2</strain>
    </source>
</reference>
<feature type="compositionally biased region" description="Polar residues" evidence="1">
    <location>
        <begin position="106"/>
        <end position="124"/>
    </location>
</feature>
<accession>A0A2S4V9K0</accession>
<reference evidence="2 3" key="1">
    <citation type="submission" date="2017-12" db="EMBL/GenBank/DDBJ databases">
        <title>Gene loss provides genomic basis for host adaptation in cereal stripe rust fungi.</title>
        <authorList>
            <person name="Xia C."/>
        </authorList>
    </citation>
    <scope>NUCLEOTIDE SEQUENCE [LARGE SCALE GENOMIC DNA]</scope>
    <source>
        <strain evidence="2 3">93TX-2</strain>
    </source>
</reference>
<feature type="region of interest" description="Disordered" evidence="1">
    <location>
        <begin position="1046"/>
        <end position="1065"/>
    </location>
</feature>
<feature type="region of interest" description="Disordered" evidence="1">
    <location>
        <begin position="1448"/>
        <end position="1484"/>
    </location>
</feature>
<feature type="region of interest" description="Disordered" evidence="1">
    <location>
        <begin position="1193"/>
        <end position="1218"/>
    </location>
</feature>
<protein>
    <submittedName>
        <fullName evidence="2">Uncharacterized protein</fullName>
    </submittedName>
</protein>
<feature type="region of interest" description="Disordered" evidence="1">
    <location>
        <begin position="1083"/>
        <end position="1177"/>
    </location>
</feature>
<feature type="compositionally biased region" description="Polar residues" evidence="1">
    <location>
        <begin position="1161"/>
        <end position="1173"/>
    </location>
</feature>
<feature type="region of interest" description="Disordered" evidence="1">
    <location>
        <begin position="106"/>
        <end position="186"/>
    </location>
</feature>
<dbReference type="OrthoDB" id="2517718at2759"/>
<feature type="compositionally biased region" description="Low complexity" evidence="1">
    <location>
        <begin position="1140"/>
        <end position="1153"/>
    </location>
</feature>